<organism evidence="1 2">
    <name type="scientific">Persea americana</name>
    <name type="common">Avocado</name>
    <dbReference type="NCBI Taxonomy" id="3435"/>
    <lineage>
        <taxon>Eukaryota</taxon>
        <taxon>Viridiplantae</taxon>
        <taxon>Streptophyta</taxon>
        <taxon>Embryophyta</taxon>
        <taxon>Tracheophyta</taxon>
        <taxon>Spermatophyta</taxon>
        <taxon>Magnoliopsida</taxon>
        <taxon>Magnoliidae</taxon>
        <taxon>Laurales</taxon>
        <taxon>Lauraceae</taxon>
        <taxon>Persea</taxon>
    </lineage>
</organism>
<protein>
    <submittedName>
        <fullName evidence="1">Uncharacterized protein</fullName>
    </submittedName>
</protein>
<name>A0ACC2MAQ2_PERAE</name>
<keyword evidence="2" id="KW-1185">Reference proteome</keyword>
<evidence type="ECO:0000313" key="2">
    <source>
        <dbReference type="Proteomes" id="UP001234297"/>
    </source>
</evidence>
<accession>A0ACC2MAQ2</accession>
<sequence>MVCSRKDDLADDGGSHQEEDQVPDEKVSEAAHVGSSVQVVVPEEGGGGGSARREVGIAERLRDIFRDEGDGDLLIDQSGGDDGFLQWLQALDLHVVGACRADERLKPLLKLNVSSGAAEDRLLAHLSQHFEAPEVGLLARCLCVPLVSIRVGKVIKKGNLLCPTHTRGNLNLTLLPSSNLRISFIGDDCCTEKLSVLGSDSESSTVTIEDISADSSGRSFLMRFPGGRISYFWCSEKSRLLGAELLTKMKDLLRKKPALSQLTGISEWRLDRFATHLRAYLLGSGSTIQSVPTVSSAAVHSDPPELLPKTQSAFPSLKASHPRGTASQPAKSHSALYQGSLSPRLNTFKDGLSRSSLFNRSGAREKFKRRGDGQCNNVLAIDNASMTLTSTGSAIQTSSGQTEDEKLSEGCSHFLPLSLPDTLPFIPPLSISPLSFHAPLTKIPTSSPSLFSPYYCWCPPGPTTLQYRVAPHLPPASSEPLSLPPFSSILTAARSSSSLQNPPLNLVNVPSLDLPAFFPDPLANISIPVSPFVAVPSSQQIPTFTPFMSDPIVHIPVIDVCSSGQGYLVSAGPTISTTIAPLLPNLVNPLIPEAESVMEKSARETLRLLIGSAQTNPTLMEMLPAALATTEKSLSFIHGKQQGALVVGSRGLYSGILDVGSAANGITSMGLVSLPAISVEGNASEGSSRRNGNEDFENWDDPSCMESQGEVSKSDK</sequence>
<proteinExistence type="predicted"/>
<dbReference type="EMBL" id="CM056813">
    <property type="protein sequence ID" value="KAJ8642441.1"/>
    <property type="molecule type" value="Genomic_DNA"/>
</dbReference>
<evidence type="ECO:0000313" key="1">
    <source>
        <dbReference type="EMBL" id="KAJ8642441.1"/>
    </source>
</evidence>
<dbReference type="Proteomes" id="UP001234297">
    <property type="component" value="Chromosome 5"/>
</dbReference>
<gene>
    <name evidence="1" type="ORF">MRB53_019135</name>
</gene>
<reference evidence="1 2" key="1">
    <citation type="journal article" date="2022" name="Hortic Res">
        <title>A haplotype resolved chromosomal level avocado genome allows analysis of novel avocado genes.</title>
        <authorList>
            <person name="Nath O."/>
            <person name="Fletcher S.J."/>
            <person name="Hayward A."/>
            <person name="Shaw L.M."/>
            <person name="Masouleh A.K."/>
            <person name="Furtado A."/>
            <person name="Henry R.J."/>
            <person name="Mitter N."/>
        </authorList>
    </citation>
    <scope>NUCLEOTIDE SEQUENCE [LARGE SCALE GENOMIC DNA]</scope>
    <source>
        <strain evidence="2">cv. Hass</strain>
    </source>
</reference>
<comment type="caution">
    <text evidence="1">The sequence shown here is derived from an EMBL/GenBank/DDBJ whole genome shotgun (WGS) entry which is preliminary data.</text>
</comment>